<comment type="caution">
    <text evidence="2">The sequence shown here is derived from an EMBL/GenBank/DDBJ whole genome shotgun (WGS) entry which is preliminary data.</text>
</comment>
<dbReference type="OrthoDB" id="10276448at2759"/>
<sequence length="216" mass="22827">MSFQQYAAYTWDTCPTGSAVYGVTTSIAAILGTQISCASEINHLTCAYAGSFYESDICSNGAKDLVNQMTGPVVTFTLYSNAVCGSPVQTVAAVVDRCISLVETVFLKVTFNAKFTISSTGNFGVTLYDDGGCKIPSKKQTPTFPRALPGCSEQESSVIGQCGKVSAKCMVSGSIWFNHGSLGSFKYQQLVTQVAKNSALSVGISLFTFVAALLVF</sequence>
<dbReference type="Proteomes" id="UP000193642">
    <property type="component" value="Unassembled WGS sequence"/>
</dbReference>
<evidence type="ECO:0000313" key="3">
    <source>
        <dbReference type="Proteomes" id="UP000193642"/>
    </source>
</evidence>
<organism evidence="2 3">
    <name type="scientific">Rhizoclosmatium globosum</name>
    <dbReference type="NCBI Taxonomy" id="329046"/>
    <lineage>
        <taxon>Eukaryota</taxon>
        <taxon>Fungi</taxon>
        <taxon>Fungi incertae sedis</taxon>
        <taxon>Chytridiomycota</taxon>
        <taxon>Chytridiomycota incertae sedis</taxon>
        <taxon>Chytridiomycetes</taxon>
        <taxon>Chytridiales</taxon>
        <taxon>Chytriomycetaceae</taxon>
        <taxon>Rhizoclosmatium</taxon>
    </lineage>
</organism>
<accession>A0A1Y2CM86</accession>
<keyword evidence="3" id="KW-1185">Reference proteome</keyword>
<feature type="transmembrane region" description="Helical" evidence="1">
    <location>
        <begin position="198"/>
        <end position="215"/>
    </location>
</feature>
<keyword evidence="1" id="KW-1133">Transmembrane helix</keyword>
<evidence type="ECO:0000313" key="2">
    <source>
        <dbReference type="EMBL" id="ORY48067.1"/>
    </source>
</evidence>
<dbReference type="EMBL" id="MCGO01000012">
    <property type="protein sequence ID" value="ORY48067.1"/>
    <property type="molecule type" value="Genomic_DNA"/>
</dbReference>
<name>A0A1Y2CM86_9FUNG</name>
<keyword evidence="1" id="KW-0472">Membrane</keyword>
<protein>
    <submittedName>
        <fullName evidence="2">Uncharacterized protein</fullName>
    </submittedName>
</protein>
<evidence type="ECO:0000256" key="1">
    <source>
        <dbReference type="SAM" id="Phobius"/>
    </source>
</evidence>
<proteinExistence type="predicted"/>
<keyword evidence="1" id="KW-0812">Transmembrane</keyword>
<reference evidence="2 3" key="1">
    <citation type="submission" date="2016-07" db="EMBL/GenBank/DDBJ databases">
        <title>Pervasive Adenine N6-methylation of Active Genes in Fungi.</title>
        <authorList>
            <consortium name="DOE Joint Genome Institute"/>
            <person name="Mondo S.J."/>
            <person name="Dannebaum R.O."/>
            <person name="Kuo R.C."/>
            <person name="Labutti K."/>
            <person name="Haridas S."/>
            <person name="Kuo A."/>
            <person name="Salamov A."/>
            <person name="Ahrendt S.R."/>
            <person name="Lipzen A."/>
            <person name="Sullivan W."/>
            <person name="Andreopoulos W.B."/>
            <person name="Clum A."/>
            <person name="Lindquist E."/>
            <person name="Daum C."/>
            <person name="Ramamoorthy G.K."/>
            <person name="Gryganskyi A."/>
            <person name="Culley D."/>
            <person name="Magnuson J.K."/>
            <person name="James T.Y."/>
            <person name="O'Malley M.A."/>
            <person name="Stajich J.E."/>
            <person name="Spatafora J.W."/>
            <person name="Visel A."/>
            <person name="Grigoriev I.V."/>
        </authorList>
    </citation>
    <scope>NUCLEOTIDE SEQUENCE [LARGE SCALE GENOMIC DNA]</scope>
    <source>
        <strain evidence="2 3">JEL800</strain>
    </source>
</reference>
<dbReference type="AlphaFoldDB" id="A0A1Y2CM86"/>
<gene>
    <name evidence="2" type="ORF">BCR33DRAFT_735591</name>
</gene>